<dbReference type="PANTHER" id="PTHR13593:SF146">
    <property type="entry name" value="PLC-LIKE PHOSPHODIESTERASE"/>
    <property type="match status" value="1"/>
</dbReference>
<dbReference type="EMBL" id="MRVG01000001">
    <property type="protein sequence ID" value="PMB72948.1"/>
    <property type="molecule type" value="Genomic_DNA"/>
</dbReference>
<dbReference type="Proteomes" id="UP000235728">
    <property type="component" value="Unassembled WGS sequence"/>
</dbReference>
<comment type="caution">
    <text evidence="2">The sequence shown here is derived from an EMBL/GenBank/DDBJ whole genome shotgun (WGS) entry which is preliminary data.</text>
</comment>
<evidence type="ECO:0000313" key="2">
    <source>
        <dbReference type="EMBL" id="PMB72948.1"/>
    </source>
</evidence>
<dbReference type="PANTHER" id="PTHR13593">
    <property type="match status" value="1"/>
</dbReference>
<name>A0A2N6P0C0_BEABA</name>
<dbReference type="GO" id="GO:0008081">
    <property type="term" value="F:phosphoric diester hydrolase activity"/>
    <property type="evidence" value="ECO:0007669"/>
    <property type="project" value="InterPro"/>
</dbReference>
<dbReference type="InterPro" id="IPR017946">
    <property type="entry name" value="PLC-like_Pdiesterase_TIM-brl"/>
</dbReference>
<feature type="chain" id="PRO_5014743410" evidence="1">
    <location>
        <begin position="22"/>
        <end position="295"/>
    </location>
</feature>
<evidence type="ECO:0000313" key="3">
    <source>
        <dbReference type="Proteomes" id="UP000235728"/>
    </source>
</evidence>
<dbReference type="Gene3D" id="3.20.20.190">
    <property type="entry name" value="Phosphatidylinositol (PI) phosphodiesterase"/>
    <property type="match status" value="1"/>
</dbReference>
<gene>
    <name evidence="2" type="ORF">BM221_000365</name>
</gene>
<organism evidence="2 3">
    <name type="scientific">Beauveria bassiana</name>
    <name type="common">White muscardine disease fungus</name>
    <name type="synonym">Tritirachium shiotae</name>
    <dbReference type="NCBI Taxonomy" id="176275"/>
    <lineage>
        <taxon>Eukaryota</taxon>
        <taxon>Fungi</taxon>
        <taxon>Dikarya</taxon>
        <taxon>Ascomycota</taxon>
        <taxon>Pezizomycotina</taxon>
        <taxon>Sordariomycetes</taxon>
        <taxon>Hypocreomycetidae</taxon>
        <taxon>Hypocreales</taxon>
        <taxon>Cordycipitaceae</taxon>
        <taxon>Beauveria</taxon>
    </lineage>
</organism>
<dbReference type="AlphaFoldDB" id="A0A2N6P0C0"/>
<sequence>MHGLLAPQLALASSAVAACNGRDEYCGRKYSNITYMGAHNSAFVGSLPMHNQYVPVAQQLDLGVRFLQAQTHRKDGAIEMCHTYCWELDAGSLDAYLRAISAWMGAHPDEVVTLLLTNGDKIPVEDFDAVFQAAALTQYVMRPPQKVMTREEWPTLQEMIDAGTRLVVFMDRHTDQTKVDYIINEFDYFWETPWGIIDKTFPTCVVDRPPKGDPAKLMGLMNHMLNFKFGDVVFPNQPDAASTNSKASIEAQVARCIAAWSQQPTVVLRSNMNLQLDWVNIGEVAEEGLALNGLS</sequence>
<reference evidence="2 3" key="1">
    <citation type="journal article" date="2016" name="Appl. Microbiol. Biotechnol.">
        <title>Characterization of T-DNA insertion mutants with decreased virulence in the entomopathogenic fungus Beauveria bassiana JEF-007.</title>
        <authorList>
            <person name="Kim S."/>
            <person name="Lee S.J."/>
            <person name="Nai Y.S."/>
            <person name="Yu J.S."/>
            <person name="Lee M.R."/>
            <person name="Yang Y.T."/>
            <person name="Kim J.S."/>
        </authorList>
    </citation>
    <scope>NUCLEOTIDE SEQUENCE [LARGE SCALE GENOMIC DNA]</scope>
    <source>
        <strain evidence="2 3">JEF-007</strain>
    </source>
</reference>
<dbReference type="OMA" id="YYFETPF"/>
<evidence type="ECO:0000256" key="1">
    <source>
        <dbReference type="SAM" id="SignalP"/>
    </source>
</evidence>
<dbReference type="SUPFAM" id="SSF51695">
    <property type="entry name" value="PLC-like phosphodiesterases"/>
    <property type="match status" value="1"/>
</dbReference>
<dbReference type="Pfam" id="PF26146">
    <property type="entry name" value="PI-PLC_X"/>
    <property type="match status" value="1"/>
</dbReference>
<feature type="signal peptide" evidence="1">
    <location>
        <begin position="1"/>
        <end position="21"/>
    </location>
</feature>
<dbReference type="InterPro" id="IPR051057">
    <property type="entry name" value="PI-PLC_domain"/>
</dbReference>
<keyword evidence="1" id="KW-0732">Signal</keyword>
<proteinExistence type="predicted"/>
<accession>A0A2N6P0C0</accession>
<dbReference type="GO" id="GO:0006629">
    <property type="term" value="P:lipid metabolic process"/>
    <property type="evidence" value="ECO:0007669"/>
    <property type="project" value="InterPro"/>
</dbReference>
<protein>
    <submittedName>
        <fullName evidence="2">PI-PLC X domain-containing protein 1</fullName>
    </submittedName>
</protein>